<comment type="caution">
    <text evidence="5">The sequence shown here is derived from an EMBL/GenBank/DDBJ whole genome shotgun (WGS) entry which is preliminary data.</text>
</comment>
<organism evidence="5 6">
    <name type="scientific">Nocardioides bigeumensis</name>
    <dbReference type="NCBI Taxonomy" id="433657"/>
    <lineage>
        <taxon>Bacteria</taxon>
        <taxon>Bacillati</taxon>
        <taxon>Actinomycetota</taxon>
        <taxon>Actinomycetes</taxon>
        <taxon>Propionibacteriales</taxon>
        <taxon>Nocardioidaceae</taxon>
        <taxon>Nocardioides</taxon>
    </lineage>
</organism>
<dbReference type="InterPro" id="IPR036188">
    <property type="entry name" value="FAD/NAD-bd_sf"/>
</dbReference>
<proteinExistence type="predicted"/>
<evidence type="ECO:0000256" key="2">
    <source>
        <dbReference type="ARBA" id="ARBA00023002"/>
    </source>
</evidence>
<dbReference type="PRINTS" id="PR00469">
    <property type="entry name" value="PNDRDTASEII"/>
</dbReference>
<dbReference type="InterPro" id="IPR023753">
    <property type="entry name" value="FAD/NAD-binding_dom"/>
</dbReference>
<sequence>MDQLESAYDVVVVGGGAAGLNAGLMLGRARRSVLVVDAGTPRNAPADAVHGLFAREGTRPAELLERGRHEVRTYGGEVVAGEVVTVERAGDGFAIGLADGRETRARRLLVTSGLVDELPDVPGLRERWGRDVVHCPYCHGWEVRDRAIGVVGSNPMAVHGALLWRQWSDDVVLFRHTAPDLTDDQAEQLAARGVRVVEEPIAEVVVENDRIVGVRLADGQVVAREILAVGTRMVARAGFLAGLGLVPEEHPTGMGEFVPADPMGRSSVPGVWLAGNVTELHAQVGAAAAGGAFAAAQLNMDLVADDTARAVELRRRQLLADA</sequence>
<evidence type="ECO:0000313" key="5">
    <source>
        <dbReference type="EMBL" id="GAA2128572.1"/>
    </source>
</evidence>
<gene>
    <name evidence="5" type="ORF">GCM10009843_29170</name>
</gene>
<dbReference type="Pfam" id="PF07992">
    <property type="entry name" value="Pyr_redox_2"/>
    <property type="match status" value="1"/>
</dbReference>
<dbReference type="PRINTS" id="PR00368">
    <property type="entry name" value="FADPNR"/>
</dbReference>
<name>A0ABN2YK13_9ACTN</name>
<dbReference type="Gene3D" id="3.50.50.60">
    <property type="entry name" value="FAD/NAD(P)-binding domain"/>
    <property type="match status" value="2"/>
</dbReference>
<accession>A0ABN2YK13</accession>
<dbReference type="RefSeq" id="WP_344304517.1">
    <property type="nucleotide sequence ID" value="NZ_BAAAQQ010000013.1"/>
</dbReference>
<evidence type="ECO:0000256" key="1">
    <source>
        <dbReference type="ARBA" id="ARBA00022630"/>
    </source>
</evidence>
<keyword evidence="6" id="KW-1185">Reference proteome</keyword>
<protein>
    <submittedName>
        <fullName evidence="5">NAD(P)/FAD-dependent oxidoreductase</fullName>
    </submittedName>
</protein>
<evidence type="ECO:0000313" key="6">
    <source>
        <dbReference type="Proteomes" id="UP001500575"/>
    </source>
</evidence>
<reference evidence="5 6" key="1">
    <citation type="journal article" date="2019" name="Int. J. Syst. Evol. Microbiol.">
        <title>The Global Catalogue of Microorganisms (GCM) 10K type strain sequencing project: providing services to taxonomists for standard genome sequencing and annotation.</title>
        <authorList>
            <consortium name="The Broad Institute Genomics Platform"/>
            <consortium name="The Broad Institute Genome Sequencing Center for Infectious Disease"/>
            <person name="Wu L."/>
            <person name="Ma J."/>
        </authorList>
    </citation>
    <scope>NUCLEOTIDE SEQUENCE [LARGE SCALE GENOMIC DNA]</scope>
    <source>
        <strain evidence="5 6">JCM 16021</strain>
    </source>
</reference>
<keyword evidence="1" id="KW-0285">Flavoprotein</keyword>
<dbReference type="PANTHER" id="PTHR48105">
    <property type="entry name" value="THIOREDOXIN REDUCTASE 1-RELATED-RELATED"/>
    <property type="match status" value="1"/>
</dbReference>
<dbReference type="Proteomes" id="UP001500575">
    <property type="component" value="Unassembled WGS sequence"/>
</dbReference>
<evidence type="ECO:0000256" key="3">
    <source>
        <dbReference type="ARBA" id="ARBA00048132"/>
    </source>
</evidence>
<dbReference type="SUPFAM" id="SSF51905">
    <property type="entry name" value="FAD/NAD(P)-binding domain"/>
    <property type="match status" value="1"/>
</dbReference>
<comment type="catalytic activity">
    <reaction evidence="3">
        <text>[thioredoxin]-dithiol + NADP(+) = [thioredoxin]-disulfide + NADPH + H(+)</text>
        <dbReference type="Rhea" id="RHEA:20345"/>
        <dbReference type="Rhea" id="RHEA-COMP:10698"/>
        <dbReference type="Rhea" id="RHEA-COMP:10700"/>
        <dbReference type="ChEBI" id="CHEBI:15378"/>
        <dbReference type="ChEBI" id="CHEBI:29950"/>
        <dbReference type="ChEBI" id="CHEBI:50058"/>
        <dbReference type="ChEBI" id="CHEBI:57783"/>
        <dbReference type="ChEBI" id="CHEBI:58349"/>
        <dbReference type="EC" id="1.8.1.9"/>
    </reaction>
</comment>
<evidence type="ECO:0000259" key="4">
    <source>
        <dbReference type="Pfam" id="PF07992"/>
    </source>
</evidence>
<keyword evidence="2" id="KW-0560">Oxidoreductase</keyword>
<feature type="domain" description="FAD/NAD(P)-binding" evidence="4">
    <location>
        <begin position="8"/>
        <end position="289"/>
    </location>
</feature>
<dbReference type="EMBL" id="BAAAQQ010000013">
    <property type="protein sequence ID" value="GAA2128572.1"/>
    <property type="molecule type" value="Genomic_DNA"/>
</dbReference>
<dbReference type="InterPro" id="IPR050097">
    <property type="entry name" value="Ferredoxin-NADP_redctase_2"/>
</dbReference>